<dbReference type="GeneTree" id="ENSGT00400000024875"/>
<dbReference type="SUPFAM" id="SSF56973">
    <property type="entry name" value="Aerolisin/ETX pore-forming domain"/>
    <property type="match status" value="1"/>
</dbReference>
<organism evidence="1 2">
    <name type="scientific">Fundulus heteroclitus</name>
    <name type="common">Killifish</name>
    <name type="synonym">Mummichog</name>
    <dbReference type="NCBI Taxonomy" id="8078"/>
    <lineage>
        <taxon>Eukaryota</taxon>
        <taxon>Metazoa</taxon>
        <taxon>Chordata</taxon>
        <taxon>Craniata</taxon>
        <taxon>Vertebrata</taxon>
        <taxon>Euteleostomi</taxon>
        <taxon>Actinopterygii</taxon>
        <taxon>Neopterygii</taxon>
        <taxon>Teleostei</taxon>
        <taxon>Neoteleostei</taxon>
        <taxon>Acanthomorphata</taxon>
        <taxon>Ovalentaria</taxon>
        <taxon>Atherinomorphae</taxon>
        <taxon>Cyprinodontiformes</taxon>
        <taxon>Fundulidae</taxon>
        <taxon>Fundulus</taxon>
    </lineage>
</organism>
<evidence type="ECO:0000313" key="2">
    <source>
        <dbReference type="Proteomes" id="UP000265000"/>
    </source>
</evidence>
<reference evidence="1" key="2">
    <citation type="submission" date="2025-09" db="UniProtKB">
        <authorList>
            <consortium name="Ensembl"/>
        </authorList>
    </citation>
    <scope>IDENTIFICATION</scope>
</reference>
<dbReference type="AlphaFoldDB" id="A0A3Q2QKA9"/>
<accession>A0A3Q2QKA9</accession>
<dbReference type="Ensembl" id="ENSFHET00000016297.1">
    <property type="protein sequence ID" value="ENSFHEP00000027504.1"/>
    <property type="gene ID" value="ENSFHEG00000011024.1"/>
</dbReference>
<proteinExistence type="predicted"/>
<dbReference type="Pfam" id="PF11901">
    <property type="entry name" value="DM9"/>
    <property type="match status" value="1"/>
</dbReference>
<dbReference type="Proteomes" id="UP000265000">
    <property type="component" value="Unplaced"/>
</dbReference>
<dbReference type="PANTHER" id="PTHR31649">
    <property type="entry name" value="AGAP009604-PA"/>
    <property type="match status" value="1"/>
</dbReference>
<evidence type="ECO:0000313" key="1">
    <source>
        <dbReference type="Ensembl" id="ENSFHEP00000027504.1"/>
    </source>
</evidence>
<dbReference type="PANTHER" id="PTHR31649:SF1">
    <property type="entry name" value="FARNESOIC ACID O-METHYL TRANSFERASE DOMAIN-CONTAINING PROTEIN"/>
    <property type="match status" value="1"/>
</dbReference>
<protein>
    <submittedName>
        <fullName evidence="1">Uncharacterized protein</fullName>
    </submittedName>
</protein>
<dbReference type="SMART" id="SM00696">
    <property type="entry name" value="DM9"/>
    <property type="match status" value="1"/>
</dbReference>
<dbReference type="InterPro" id="IPR006616">
    <property type="entry name" value="DM9_repeat"/>
</dbReference>
<sequence length="345" mass="39257">PDLENGVPKIKMNVSVITIRRSSIPYGNLGWVKWQGSLPYGAISIYNDYEKRTDYVCKFECHSGFYNPRMGSYCHYPYRKKEHRSSSFQILVNEGNLEIFRWKEGSDGSVPKNSVRTCSSEEIYVGKNVYGLGMVYPKDGCFYLPWEGSEYWYKRIYEVLTNMKAEEEIISDFKYFTDKAKLFKESLKALQTTSTANSALSPVIKTISLSKTFRNEGRWDSKSSKTIGAKASVTVGIPRVGHESIEISGQTTIEFSERNTRIEEVSHSFTLQLTVPPHHSCKVSMVGYQYKMEIPFSARLSRTYENGETRSVNITGTYHGVQTGEVMAEVKQCKPLSAQPCVKQQ</sequence>
<dbReference type="Gene3D" id="2.170.15.10">
    <property type="entry name" value="Proaerolysin, chain A, domain 3"/>
    <property type="match status" value="1"/>
</dbReference>
<reference evidence="1" key="1">
    <citation type="submission" date="2025-08" db="UniProtKB">
        <authorList>
            <consortium name="Ensembl"/>
        </authorList>
    </citation>
    <scope>IDENTIFICATION</scope>
</reference>
<keyword evidence="2" id="KW-1185">Reference proteome</keyword>
<dbReference type="CDD" id="cd20220">
    <property type="entry name" value="PFM_natterin-3-like"/>
    <property type="match status" value="1"/>
</dbReference>
<name>A0A3Q2QKA9_FUNHE</name>